<comment type="caution">
    <text evidence="2">The sequence shown here is derived from an EMBL/GenBank/DDBJ whole genome shotgun (WGS) entry which is preliminary data.</text>
</comment>
<gene>
    <name evidence="2" type="ORF">XPU_4157</name>
</gene>
<feature type="non-terminal residue" evidence="2">
    <location>
        <position position="73"/>
    </location>
</feature>
<reference evidence="2 3" key="1">
    <citation type="submission" date="2014-01" db="EMBL/GenBank/DDBJ databases">
        <title>Genome sequence and analysis of Xanthomonas arboricola pv. pruni.</title>
        <authorList>
            <person name="Fujikawa T."/>
            <person name="Nakazono-Nagaoka E."/>
        </authorList>
    </citation>
    <scope>NUCLEOTIDE SEQUENCE [LARGE SCALE GENOMIC DNA]</scope>
    <source>
        <strain evidence="3">MAFF 311562</strain>
    </source>
</reference>
<name>W4S7N1_9XANT</name>
<proteinExistence type="predicted"/>
<protein>
    <submittedName>
        <fullName evidence="2">Uncharacterized protein</fullName>
    </submittedName>
</protein>
<feature type="compositionally biased region" description="Gly residues" evidence="1">
    <location>
        <begin position="63"/>
        <end position="73"/>
    </location>
</feature>
<evidence type="ECO:0000256" key="1">
    <source>
        <dbReference type="SAM" id="MobiDB-lite"/>
    </source>
</evidence>
<dbReference type="EMBL" id="BAVB01000369">
    <property type="protein sequence ID" value="GAE52625.1"/>
    <property type="molecule type" value="Genomic_DNA"/>
</dbReference>
<dbReference type="AlphaFoldDB" id="W4S7N1"/>
<organism evidence="2 3">
    <name type="scientific">Xanthomonas arboricola pv. pruni str. MAFF 311562</name>
    <dbReference type="NCBI Taxonomy" id="1414836"/>
    <lineage>
        <taxon>Bacteria</taxon>
        <taxon>Pseudomonadati</taxon>
        <taxon>Pseudomonadota</taxon>
        <taxon>Gammaproteobacteria</taxon>
        <taxon>Lysobacterales</taxon>
        <taxon>Lysobacteraceae</taxon>
        <taxon>Xanthomonas</taxon>
    </lineage>
</organism>
<evidence type="ECO:0000313" key="2">
    <source>
        <dbReference type="EMBL" id="GAE52625.1"/>
    </source>
</evidence>
<dbReference type="Proteomes" id="UP000019143">
    <property type="component" value="Unassembled WGS sequence"/>
</dbReference>
<evidence type="ECO:0000313" key="3">
    <source>
        <dbReference type="Proteomes" id="UP000019143"/>
    </source>
</evidence>
<sequence length="73" mass="7427">MQSGKRARLSQGEALRRVGIGCVTSQALPGRPTPGFICRVFRQGLGGVGEAEAAEEEEEAGHAIGGLAAGPLP</sequence>
<accession>W4S7N1</accession>
<feature type="region of interest" description="Disordered" evidence="1">
    <location>
        <begin position="49"/>
        <end position="73"/>
    </location>
</feature>